<dbReference type="GO" id="GO:0016757">
    <property type="term" value="F:glycosyltransferase activity"/>
    <property type="evidence" value="ECO:0007669"/>
    <property type="project" value="UniProtKB-KW"/>
</dbReference>
<dbReference type="SUPFAM" id="SSF53756">
    <property type="entry name" value="UDP-Glycosyltransferase/glycogen phosphorylase"/>
    <property type="match status" value="1"/>
</dbReference>
<feature type="region of interest" description="Disordered" evidence="6">
    <location>
        <begin position="359"/>
        <end position="429"/>
    </location>
</feature>
<dbReference type="GO" id="GO:0016887">
    <property type="term" value="F:ATP hydrolysis activity"/>
    <property type="evidence" value="ECO:0007669"/>
    <property type="project" value="InterPro"/>
</dbReference>
<dbReference type="PANTHER" id="PTHR43158">
    <property type="entry name" value="SKFA PEPTIDE EXPORT ATP-BINDING PROTEIN SKFE"/>
    <property type="match status" value="1"/>
</dbReference>
<evidence type="ECO:0000256" key="6">
    <source>
        <dbReference type="SAM" id="MobiDB-lite"/>
    </source>
</evidence>
<dbReference type="InterPro" id="IPR011875">
    <property type="entry name" value="M1P_synthase"/>
</dbReference>
<keyword evidence="2" id="KW-0328">Glycosyltransferase</keyword>
<feature type="compositionally biased region" description="Low complexity" evidence="6">
    <location>
        <begin position="404"/>
        <end position="416"/>
    </location>
</feature>
<dbReference type="PROSITE" id="PS50893">
    <property type="entry name" value="ABC_TRANSPORTER_2"/>
    <property type="match status" value="1"/>
</dbReference>
<keyword evidence="1" id="KW-0813">Transport</keyword>
<dbReference type="CDD" id="cd03801">
    <property type="entry name" value="GT4_PimA-like"/>
    <property type="match status" value="1"/>
</dbReference>
<dbReference type="InterPro" id="IPR001296">
    <property type="entry name" value="Glyco_trans_1"/>
</dbReference>
<dbReference type="InterPro" id="IPR027417">
    <property type="entry name" value="P-loop_NTPase"/>
</dbReference>
<dbReference type="SMART" id="SM00382">
    <property type="entry name" value="AAA"/>
    <property type="match status" value="1"/>
</dbReference>
<dbReference type="GO" id="GO:0005524">
    <property type="term" value="F:ATP binding"/>
    <property type="evidence" value="ECO:0007669"/>
    <property type="project" value="UniProtKB-KW"/>
</dbReference>
<name>A0A286TFC9_BIFBI</name>
<evidence type="ECO:0000256" key="5">
    <source>
        <dbReference type="ARBA" id="ARBA00022840"/>
    </source>
</evidence>
<dbReference type="Gene3D" id="3.40.50.2000">
    <property type="entry name" value="Glycogen Phosphorylase B"/>
    <property type="match status" value="2"/>
</dbReference>
<dbReference type="EMBL" id="AP018131">
    <property type="protein sequence ID" value="BBA48917.1"/>
    <property type="molecule type" value="Genomic_DNA"/>
</dbReference>
<proteinExistence type="predicted"/>
<evidence type="ECO:0000256" key="4">
    <source>
        <dbReference type="ARBA" id="ARBA00022741"/>
    </source>
</evidence>
<protein>
    <submittedName>
        <fullName evidence="8">Glycosyltransferase</fullName>
    </submittedName>
</protein>
<dbReference type="GO" id="GO:0016020">
    <property type="term" value="C:membrane"/>
    <property type="evidence" value="ECO:0007669"/>
    <property type="project" value="InterPro"/>
</dbReference>
<evidence type="ECO:0000256" key="3">
    <source>
        <dbReference type="ARBA" id="ARBA00022679"/>
    </source>
</evidence>
<evidence type="ECO:0000313" key="9">
    <source>
        <dbReference type="Proteomes" id="UP000262177"/>
    </source>
</evidence>
<evidence type="ECO:0000256" key="2">
    <source>
        <dbReference type="ARBA" id="ARBA00022676"/>
    </source>
</evidence>
<gene>
    <name evidence="8" type="primary">glgA</name>
    <name evidence="8" type="ORF">BBJK_02856</name>
</gene>
<dbReference type="AlphaFoldDB" id="A0A286TFC9"/>
<dbReference type="GO" id="GO:0022857">
    <property type="term" value="F:transmembrane transporter activity"/>
    <property type="evidence" value="ECO:0007669"/>
    <property type="project" value="UniProtKB-ARBA"/>
</dbReference>
<sequence>MKVDILTREYPPYVYGGAGVHAEELSKVLAERVDVTVRAFDGPRTEADVPAIPGDGSAKGSLKVVGYGTPSELADANPALKTFGVDLQIANDVDADIAHAHTWYACLAGYLAKMLHGTPLVITAHSLEPFRPWKREQLGGGYNLSSWAEKDAYEHADRVIAVSGGMREDILAAYPNLDPDKVVVVHNGITMSDFATPADDDPGWAVFDRYHIDRSKPTLLFVGRITRQKGLPYLLKALHLISKDIQVVLCAGAPDTPEIAEEVKTAFAKLDEERGNIIWIEEMLPRPELNALEHGCDAFICPSIYEPLGIVNLEAMACGLPVVASATGGIPRSSSTARPAIWCRSTSCATVPARPLIPTSSCMTWPPPSTRSWPTPNSPGRWARRATSAPATISAGSPSPTRPWPSTSPSSTSRTSNGDPTQAGARNDAPACGAVMRGMAGWHGFANYRNHSKPALPANLPTTRNHNMPTTDTADNEVLKLDNVEFRRNRRVIITDVNLIIHAGERWVLFGPNGIGKSTAVGMLATRTFPSDGRVFILGHQLGKYDVFKLRTRIGLASADLGRQFPEFEDPLDAVVTGLSAVTGRWRDTYTDEEYARARQLLRDFRVSYLEGKEMWRLSEGERTRVLIARALMGDPELLIMDEPTTGLDLGGREQVMRTLSRIGEEDSRRAVVLVTHRLEEIPAGFDHIAIMGRKPVSAEDATNDGIDAMGNPSAGTIVYTGPLEAGLTDERLSELFGMPIEVQHTHGRWSAFAV</sequence>
<evidence type="ECO:0000259" key="7">
    <source>
        <dbReference type="PROSITE" id="PS50893"/>
    </source>
</evidence>
<accession>A0A286TFC9</accession>
<dbReference type="PANTHER" id="PTHR43158:SF2">
    <property type="entry name" value="SKFA PEPTIDE EXPORT ATP-BINDING PROTEIN SKFE"/>
    <property type="match status" value="1"/>
</dbReference>
<dbReference type="CDD" id="cd03225">
    <property type="entry name" value="ABC_cobalt_CbiO_domain1"/>
    <property type="match status" value="1"/>
</dbReference>
<evidence type="ECO:0000256" key="1">
    <source>
        <dbReference type="ARBA" id="ARBA00022448"/>
    </source>
</evidence>
<dbReference type="Gene3D" id="3.40.50.300">
    <property type="entry name" value="P-loop containing nucleotide triphosphate hydrolases"/>
    <property type="match status" value="1"/>
</dbReference>
<dbReference type="GO" id="GO:0009250">
    <property type="term" value="P:glucan biosynthetic process"/>
    <property type="evidence" value="ECO:0007669"/>
    <property type="project" value="InterPro"/>
</dbReference>
<evidence type="ECO:0000313" key="8">
    <source>
        <dbReference type="EMBL" id="BBA48917.1"/>
    </source>
</evidence>
<organism evidence="8 9">
    <name type="scientific">Bifidobacterium bifidum LMG 13195</name>
    <dbReference type="NCBI Taxonomy" id="1207542"/>
    <lineage>
        <taxon>Bacteria</taxon>
        <taxon>Bacillati</taxon>
        <taxon>Actinomycetota</taxon>
        <taxon>Actinomycetes</taxon>
        <taxon>Bifidobacteriales</taxon>
        <taxon>Bifidobacteriaceae</taxon>
        <taxon>Bifidobacterium</taxon>
    </lineage>
</organism>
<reference evidence="8 9" key="1">
    <citation type="journal article" date="2017" name="Biosci. Biotechnol. Biochem.">
        <title>Identification and characterization of a sulfoglycosidase from Bifidobacterium bifidum implicated in mucin glycan utilization.</title>
        <authorList>
            <person name="Katoh T."/>
            <person name="Maeshibu T."/>
            <person name="Kikkawa K."/>
            <person name="Gotoh A."/>
            <person name="Tomabechi Y."/>
            <person name="Nakamura M."/>
            <person name="Liao W.-H."/>
            <person name="Yamaguchi M."/>
            <person name="Ashida H."/>
            <person name="Yamamoto K."/>
            <person name="Katayama T."/>
        </authorList>
    </citation>
    <scope>NUCLEOTIDE SEQUENCE [LARGE SCALE GENOMIC DNA]</scope>
    <source>
        <strain evidence="8 9">JCM 7004</strain>
    </source>
</reference>
<dbReference type="NCBIfam" id="TIGR02149">
    <property type="entry name" value="glgA_Coryne"/>
    <property type="match status" value="1"/>
</dbReference>
<feature type="compositionally biased region" description="Low complexity" evidence="6">
    <location>
        <begin position="370"/>
        <end position="379"/>
    </location>
</feature>
<dbReference type="Pfam" id="PF00005">
    <property type="entry name" value="ABC_tran"/>
    <property type="match status" value="1"/>
</dbReference>
<dbReference type="InterPro" id="IPR015856">
    <property type="entry name" value="ABC_transpr_CbiO/EcfA_su"/>
</dbReference>
<keyword evidence="3 8" id="KW-0808">Transferase</keyword>
<dbReference type="InterPro" id="IPR003593">
    <property type="entry name" value="AAA+_ATPase"/>
</dbReference>
<keyword evidence="5" id="KW-0067">ATP-binding</keyword>
<dbReference type="Proteomes" id="UP000262177">
    <property type="component" value="Chromosome"/>
</dbReference>
<dbReference type="SUPFAM" id="SSF52540">
    <property type="entry name" value="P-loop containing nucleoside triphosphate hydrolases"/>
    <property type="match status" value="1"/>
</dbReference>
<keyword evidence="4" id="KW-0547">Nucleotide-binding</keyword>
<dbReference type="InterPro" id="IPR003439">
    <property type="entry name" value="ABC_transporter-like_ATP-bd"/>
</dbReference>
<feature type="domain" description="ABC transporter" evidence="7">
    <location>
        <begin position="479"/>
        <end position="719"/>
    </location>
</feature>
<dbReference type="InterPro" id="IPR028098">
    <property type="entry name" value="Glyco_trans_4-like_N"/>
</dbReference>
<dbReference type="Pfam" id="PF13439">
    <property type="entry name" value="Glyco_transf_4"/>
    <property type="match status" value="1"/>
</dbReference>
<dbReference type="Pfam" id="PF00534">
    <property type="entry name" value="Glycos_transf_1"/>
    <property type="match status" value="1"/>
</dbReference>